<sequence length="39" mass="4437">MQPQFVALNFDVVKFAISNTAYLNEINKPIISKISIKQI</sequence>
<evidence type="ECO:0000313" key="2">
    <source>
        <dbReference type="Proteomes" id="UP001193389"/>
    </source>
</evidence>
<name>A0A5K7SH73_9BACT</name>
<accession>A0A5K7SH73</accession>
<dbReference type="Proteomes" id="UP001193389">
    <property type="component" value="Chromosome"/>
</dbReference>
<dbReference type="KEGG" id="anf:AQPE_4798"/>
<reference evidence="1" key="1">
    <citation type="journal article" date="2020" name="Int. J. Syst. Evol. Microbiol.">
        <title>Aquipluma nitroreducens gen. nov. sp. nov., a novel facultatively anaerobic bacterium isolated from a freshwater lake.</title>
        <authorList>
            <person name="Watanabe M."/>
            <person name="Kojima H."/>
            <person name="Fukui M."/>
        </authorList>
    </citation>
    <scope>NUCLEOTIDE SEQUENCE</scope>
    <source>
        <strain evidence="1">MeG22</strain>
    </source>
</reference>
<proteinExistence type="predicted"/>
<keyword evidence="2" id="KW-1185">Reference proteome</keyword>
<dbReference type="EMBL" id="AP018694">
    <property type="protein sequence ID" value="BBE20604.1"/>
    <property type="molecule type" value="Genomic_DNA"/>
</dbReference>
<gene>
    <name evidence="1" type="ORF">AQPE_4798</name>
</gene>
<protein>
    <submittedName>
        <fullName evidence="1">Uncharacterized protein</fullName>
    </submittedName>
</protein>
<evidence type="ECO:0000313" key="1">
    <source>
        <dbReference type="EMBL" id="BBE20604.1"/>
    </source>
</evidence>
<dbReference type="AlphaFoldDB" id="A0A5K7SH73"/>
<organism evidence="1 2">
    <name type="scientific">Aquipluma nitroreducens</name>
    <dbReference type="NCBI Taxonomy" id="2010828"/>
    <lineage>
        <taxon>Bacteria</taxon>
        <taxon>Pseudomonadati</taxon>
        <taxon>Bacteroidota</taxon>
        <taxon>Bacteroidia</taxon>
        <taxon>Marinilabiliales</taxon>
        <taxon>Prolixibacteraceae</taxon>
        <taxon>Aquipluma</taxon>
    </lineage>
</organism>